<dbReference type="InterPro" id="IPR006500">
    <property type="entry name" value="Helicase_put_C_phage/plasmid"/>
</dbReference>
<dbReference type="RefSeq" id="WP_310050603.1">
    <property type="nucleotide sequence ID" value="NZ_JAVDVQ010000002.1"/>
</dbReference>
<evidence type="ECO:0000256" key="2">
    <source>
        <dbReference type="ARBA" id="ARBA00022801"/>
    </source>
</evidence>
<feature type="domain" description="SF3 helicase" evidence="4">
    <location>
        <begin position="177"/>
        <end position="341"/>
    </location>
</feature>
<evidence type="ECO:0000259" key="4">
    <source>
        <dbReference type="PROSITE" id="PS51206"/>
    </source>
</evidence>
<name>A0ABU1U8C8_9MICC</name>
<sequence length="462" mass="49858">MTVAEWFRADAFEPEAPATWDDAGLRSHQRIAARFATFAAGRALYVDGTGWHYWDGARWAPDASQARVNQILTEMLKVSWMEAQSDRDLAADVKASMTATGSAGVLSLAARKLFAATVDVDPWLLNCKNGTLDLHSLELRPHDPKDLITKITGAAYDPSAPGEAWRQFLASSLPDPEVRGFFQRYAGLALIGKVIDHVMVIATGSGRNGKGVIARAMKPALGDYAISGANDLLIAGRKGEKKSASELSAMMDLRGARWVEMSEIPKGAKLDEANTKHLVGGDVVPAKLMGKDRINFEPSHSFYMLTNDLPAIDADSEAVWARIRVVPFTESFIGREDHTIEPRIAAESSAVLAWAVEGLREYQKIGLAAPKAVLAADAEYRQSNDPVSVFVSEECIVSPAASAASSVLFEAYADWARRNGDPQLSSTAFGALLKRIPGVVPGKVARSRGYSGIGLAAKLEEF</sequence>
<evidence type="ECO:0000313" key="5">
    <source>
        <dbReference type="EMBL" id="MDR7081440.1"/>
    </source>
</evidence>
<organism evidence="5 6">
    <name type="scientific">Arthrobacter ginsengisoli</name>
    <dbReference type="NCBI Taxonomy" id="1356565"/>
    <lineage>
        <taxon>Bacteria</taxon>
        <taxon>Bacillati</taxon>
        <taxon>Actinomycetota</taxon>
        <taxon>Actinomycetes</taxon>
        <taxon>Micrococcales</taxon>
        <taxon>Micrococcaceae</taxon>
        <taxon>Arthrobacter</taxon>
    </lineage>
</organism>
<gene>
    <name evidence="5" type="ORF">J2X01_000717</name>
</gene>
<comment type="caution">
    <text evidence="5">The sequence shown here is derived from an EMBL/GenBank/DDBJ whole genome shotgun (WGS) entry which is preliminary data.</text>
</comment>
<dbReference type="Pfam" id="PF19263">
    <property type="entry name" value="DUF5906"/>
    <property type="match status" value="1"/>
</dbReference>
<dbReference type="NCBIfam" id="TIGR01613">
    <property type="entry name" value="primase_Cterm"/>
    <property type="match status" value="1"/>
</dbReference>
<reference evidence="5 6" key="1">
    <citation type="submission" date="2023-07" db="EMBL/GenBank/DDBJ databases">
        <title>Sorghum-associated microbial communities from plants grown in Nebraska, USA.</title>
        <authorList>
            <person name="Schachtman D."/>
        </authorList>
    </citation>
    <scope>NUCLEOTIDE SEQUENCE [LARGE SCALE GENOMIC DNA]</scope>
    <source>
        <strain evidence="5 6">BE167</strain>
    </source>
</reference>
<dbReference type="InterPro" id="IPR014818">
    <property type="entry name" value="Phage/plasmid_primase_P4_C"/>
</dbReference>
<dbReference type="InterPro" id="IPR027417">
    <property type="entry name" value="P-loop_NTPase"/>
</dbReference>
<dbReference type="Pfam" id="PF08706">
    <property type="entry name" value="D5_N"/>
    <property type="match status" value="1"/>
</dbReference>
<dbReference type="Gene3D" id="3.40.50.300">
    <property type="entry name" value="P-loop containing nucleotide triphosphate hydrolases"/>
    <property type="match status" value="1"/>
</dbReference>
<proteinExistence type="predicted"/>
<keyword evidence="1" id="KW-0547">Nucleotide-binding</keyword>
<evidence type="ECO:0000256" key="3">
    <source>
        <dbReference type="ARBA" id="ARBA00022840"/>
    </source>
</evidence>
<evidence type="ECO:0000256" key="1">
    <source>
        <dbReference type="ARBA" id="ARBA00022741"/>
    </source>
</evidence>
<dbReference type="EMBL" id="JAVDVQ010000002">
    <property type="protein sequence ID" value="MDR7081440.1"/>
    <property type="molecule type" value="Genomic_DNA"/>
</dbReference>
<evidence type="ECO:0000313" key="6">
    <source>
        <dbReference type="Proteomes" id="UP001252243"/>
    </source>
</evidence>
<dbReference type="InterPro" id="IPR051620">
    <property type="entry name" value="ORF904-like_C"/>
</dbReference>
<dbReference type="PANTHER" id="PTHR35372">
    <property type="entry name" value="ATP BINDING PROTEIN-RELATED"/>
    <property type="match status" value="1"/>
</dbReference>
<keyword evidence="6" id="KW-1185">Reference proteome</keyword>
<dbReference type="PANTHER" id="PTHR35372:SF2">
    <property type="entry name" value="SF3 HELICASE DOMAIN-CONTAINING PROTEIN"/>
    <property type="match status" value="1"/>
</dbReference>
<protein>
    <submittedName>
        <fullName evidence="5">DNA primase/helicase</fullName>
    </submittedName>
</protein>
<dbReference type="Proteomes" id="UP001252243">
    <property type="component" value="Unassembled WGS sequence"/>
</dbReference>
<dbReference type="SMART" id="SM00885">
    <property type="entry name" value="D5_N"/>
    <property type="match status" value="1"/>
</dbReference>
<accession>A0ABU1U8C8</accession>
<keyword evidence="3" id="KW-0067">ATP-binding</keyword>
<dbReference type="InterPro" id="IPR014015">
    <property type="entry name" value="Helicase_SF3_DNA-vir"/>
</dbReference>
<dbReference type="PROSITE" id="PS51206">
    <property type="entry name" value="SF3_HELICASE_1"/>
    <property type="match status" value="1"/>
</dbReference>
<dbReference type="InterPro" id="IPR045455">
    <property type="entry name" value="NrS-1_pol-like_helicase"/>
</dbReference>
<keyword evidence="2" id="KW-0378">Hydrolase</keyword>